<dbReference type="EMBL" id="SDWU01000022">
    <property type="protein sequence ID" value="RYB98638.1"/>
    <property type="molecule type" value="Genomic_DNA"/>
</dbReference>
<comment type="caution">
    <text evidence="9">The sequence shown here is derived from an EMBL/GenBank/DDBJ whole genome shotgun (WGS) entry which is preliminary data.</text>
</comment>
<dbReference type="PRINTS" id="PR00046">
    <property type="entry name" value="SIGMA70FCT"/>
</dbReference>
<dbReference type="AlphaFoldDB" id="A0A4Q2S7J7"/>
<dbReference type="CDD" id="cd06171">
    <property type="entry name" value="Sigma70_r4"/>
    <property type="match status" value="1"/>
</dbReference>
<dbReference type="PANTHER" id="PTHR30385:SF4">
    <property type="entry name" value="RNA POLYMERASE SIGMA-E FACTOR"/>
    <property type="match status" value="1"/>
</dbReference>
<evidence type="ECO:0000313" key="9">
    <source>
        <dbReference type="EMBL" id="RYB98638.1"/>
    </source>
</evidence>
<dbReference type="Proteomes" id="UP000293291">
    <property type="component" value="Unassembled WGS sequence"/>
</dbReference>
<evidence type="ECO:0000259" key="8">
    <source>
        <dbReference type="Pfam" id="PF04545"/>
    </source>
</evidence>
<dbReference type="InterPro" id="IPR014284">
    <property type="entry name" value="RNA_pol_sigma-70_dom"/>
</dbReference>
<name>A0A4Q2S7J7_9ACTN</name>
<gene>
    <name evidence="9" type="ORF">EUA07_17785</name>
</gene>
<dbReference type="SUPFAM" id="SSF88946">
    <property type="entry name" value="Sigma2 domain of RNA polymerase sigma factors"/>
    <property type="match status" value="1"/>
</dbReference>
<evidence type="ECO:0000313" key="10">
    <source>
        <dbReference type="Proteomes" id="UP000293291"/>
    </source>
</evidence>
<evidence type="ECO:0000256" key="2">
    <source>
        <dbReference type="ARBA" id="ARBA00023082"/>
    </source>
</evidence>
<feature type="domain" description="RNA polymerase sigma-70 region 4" evidence="8">
    <location>
        <begin position="287"/>
        <end position="335"/>
    </location>
</feature>
<dbReference type="SUPFAM" id="SSF88659">
    <property type="entry name" value="Sigma3 and sigma4 domains of RNA polymerase sigma factors"/>
    <property type="match status" value="2"/>
</dbReference>
<dbReference type="InterPro" id="IPR007627">
    <property type="entry name" value="RNA_pol_sigma70_r2"/>
</dbReference>
<dbReference type="Gene3D" id="1.20.120.1810">
    <property type="match status" value="1"/>
</dbReference>
<reference evidence="9 10" key="1">
    <citation type="submission" date="2019-01" db="EMBL/GenBank/DDBJ databases">
        <title>Novel species of Nocardioides.</title>
        <authorList>
            <person name="Liu Q."/>
            <person name="Xin Y.-H."/>
        </authorList>
    </citation>
    <scope>NUCLEOTIDE SEQUENCE [LARGE SCALE GENOMIC DNA]</scope>
    <source>
        <strain evidence="9 10">CGMCC 4.6875</strain>
    </source>
</reference>
<feature type="domain" description="RNA polymerase sigma-70 region 3" evidence="6">
    <location>
        <begin position="205"/>
        <end position="262"/>
    </location>
</feature>
<dbReference type="Pfam" id="PF04539">
    <property type="entry name" value="Sigma70_r3"/>
    <property type="match status" value="1"/>
</dbReference>
<dbReference type="GO" id="GO:0006352">
    <property type="term" value="P:DNA-templated transcription initiation"/>
    <property type="evidence" value="ECO:0007669"/>
    <property type="project" value="InterPro"/>
</dbReference>
<evidence type="ECO:0000256" key="1">
    <source>
        <dbReference type="ARBA" id="ARBA00023015"/>
    </source>
</evidence>
<feature type="region of interest" description="Disordered" evidence="5">
    <location>
        <begin position="1"/>
        <end position="24"/>
    </location>
</feature>
<keyword evidence="10" id="KW-1185">Reference proteome</keyword>
<keyword evidence="4" id="KW-0804">Transcription</keyword>
<dbReference type="NCBIfam" id="TIGR02980">
    <property type="entry name" value="SigBFG"/>
    <property type="match status" value="1"/>
</dbReference>
<evidence type="ECO:0000259" key="7">
    <source>
        <dbReference type="Pfam" id="PF04542"/>
    </source>
</evidence>
<dbReference type="NCBIfam" id="TIGR02937">
    <property type="entry name" value="sigma70-ECF"/>
    <property type="match status" value="1"/>
</dbReference>
<dbReference type="Pfam" id="PF04545">
    <property type="entry name" value="Sigma70_r4"/>
    <property type="match status" value="1"/>
</dbReference>
<evidence type="ECO:0000256" key="3">
    <source>
        <dbReference type="ARBA" id="ARBA00023125"/>
    </source>
</evidence>
<keyword evidence="2" id="KW-0731">Sigma factor</keyword>
<dbReference type="PANTHER" id="PTHR30385">
    <property type="entry name" value="SIGMA FACTOR F FLAGELLAR"/>
    <property type="match status" value="1"/>
</dbReference>
<dbReference type="Gene3D" id="1.10.10.10">
    <property type="entry name" value="Winged helix-like DNA-binding domain superfamily/Winged helix DNA-binding domain"/>
    <property type="match status" value="2"/>
</dbReference>
<protein>
    <submittedName>
        <fullName evidence="9">SigB/SigF/SigG family RNA polymerase sigma factor</fullName>
    </submittedName>
</protein>
<dbReference type="InterPro" id="IPR000943">
    <property type="entry name" value="RNA_pol_sigma70"/>
</dbReference>
<dbReference type="InterPro" id="IPR013325">
    <property type="entry name" value="RNA_pol_sigma_r2"/>
</dbReference>
<evidence type="ECO:0000256" key="5">
    <source>
        <dbReference type="SAM" id="MobiDB-lite"/>
    </source>
</evidence>
<dbReference type="InterPro" id="IPR014322">
    <property type="entry name" value="RNA_pol_sigma-B/F/G"/>
</dbReference>
<dbReference type="GO" id="GO:0016987">
    <property type="term" value="F:sigma factor activity"/>
    <property type="evidence" value="ECO:0007669"/>
    <property type="project" value="UniProtKB-KW"/>
</dbReference>
<dbReference type="InterPro" id="IPR007630">
    <property type="entry name" value="RNA_pol_sigma70_r4"/>
</dbReference>
<organism evidence="9 10">
    <name type="scientific">Nocardioides ganghwensis</name>
    <dbReference type="NCBI Taxonomy" id="252230"/>
    <lineage>
        <taxon>Bacteria</taxon>
        <taxon>Bacillati</taxon>
        <taxon>Actinomycetota</taxon>
        <taxon>Actinomycetes</taxon>
        <taxon>Propionibacteriales</taxon>
        <taxon>Nocardioidaceae</taxon>
        <taxon>Nocardioides</taxon>
    </lineage>
</organism>
<evidence type="ECO:0000259" key="6">
    <source>
        <dbReference type="Pfam" id="PF04539"/>
    </source>
</evidence>
<dbReference type="OrthoDB" id="9804285at2"/>
<dbReference type="Pfam" id="PF04542">
    <property type="entry name" value="Sigma70_r2"/>
    <property type="match status" value="1"/>
</dbReference>
<dbReference type="InterPro" id="IPR007624">
    <property type="entry name" value="RNA_pol_sigma70_r3"/>
</dbReference>
<feature type="domain" description="RNA polymerase sigma-70 region 2" evidence="7">
    <location>
        <begin position="122"/>
        <end position="191"/>
    </location>
</feature>
<sequence>MVPSPAAARGPTPLAANKDARAPDDHTESCVKFCLTHVCPLFVQGFRFSAVGAASAPDRIVLRHQRARRPATQEPEGDLVTTLAMPPTPIRSQARATRTTHVVAGLRDTISAAERQALVDELIEANISMARSMAARYRNRGIDLEDLQQVALVGLTKAAQRFDASAGHDFLSYAVPTIRGELRRHFRDAGWMIRVPRRVQDLQARIRRAQPGLEARLGRSPRPTEIAAHLEADLDDVIEALSAAGCFRPSSLDSPTGNGTDTIADLLGWDDTGLASVEARLVLGTAVSELTERERRILQWRFVDERTQQEIADLVGLTQAQVSRILTRVLARLRAGLDEPVPAA</sequence>
<keyword evidence="3" id="KW-0238">DNA-binding</keyword>
<keyword evidence="1" id="KW-0805">Transcription regulation</keyword>
<dbReference type="InterPro" id="IPR013324">
    <property type="entry name" value="RNA_pol_sigma_r3/r4-like"/>
</dbReference>
<accession>A0A4Q2S7J7</accession>
<dbReference type="GO" id="GO:0003677">
    <property type="term" value="F:DNA binding"/>
    <property type="evidence" value="ECO:0007669"/>
    <property type="project" value="UniProtKB-KW"/>
</dbReference>
<dbReference type="InterPro" id="IPR036388">
    <property type="entry name" value="WH-like_DNA-bd_sf"/>
</dbReference>
<proteinExistence type="predicted"/>
<evidence type="ECO:0000256" key="4">
    <source>
        <dbReference type="ARBA" id="ARBA00023163"/>
    </source>
</evidence>